<dbReference type="Proteomes" id="UP000033910">
    <property type="component" value="Unassembled WGS sequence"/>
</dbReference>
<dbReference type="AlphaFoldDB" id="A0A0G1EPQ2"/>
<comment type="caution">
    <text evidence="3">The sequence shown here is derived from an EMBL/GenBank/DDBJ whole genome shotgun (WGS) entry which is preliminary data.</text>
</comment>
<accession>A0A0G1EPQ2</accession>
<dbReference type="PANTHER" id="PTHR14969">
    <property type="entry name" value="SPHINGOSINE-1-PHOSPHATE PHOSPHOHYDROLASE"/>
    <property type="match status" value="1"/>
</dbReference>
<evidence type="ECO:0000256" key="1">
    <source>
        <dbReference type="SAM" id="Phobius"/>
    </source>
</evidence>
<evidence type="ECO:0000313" key="3">
    <source>
        <dbReference type="EMBL" id="KKT11970.1"/>
    </source>
</evidence>
<proteinExistence type="predicted"/>
<dbReference type="Pfam" id="PF01569">
    <property type="entry name" value="PAP2"/>
    <property type="match status" value="1"/>
</dbReference>
<dbReference type="Gene3D" id="1.20.144.10">
    <property type="entry name" value="Phosphatidic acid phosphatase type 2/haloperoxidase"/>
    <property type="match status" value="1"/>
</dbReference>
<keyword evidence="1" id="KW-0472">Membrane</keyword>
<sequence length="162" mass="18140">MPAFLKVFIESASFFGNSIPIVAVLSLSFIAYFVVSGYIKEAGIFFLAILSLLYSVVLKNIFKIPRLDSYAGDPTKLGDMYRFPSSHVIFYVCFWGLLFFLTFKRDVFGSGLAVYLLRTISVYHILFVGISRIIIGAHTVQDVVAGYVFGAIYLAVLIYLSR</sequence>
<keyword evidence="1" id="KW-0812">Transmembrane</keyword>
<gene>
    <name evidence="3" type="ORF">UV89_C0008G0006</name>
</gene>
<feature type="transmembrane region" description="Helical" evidence="1">
    <location>
        <begin position="143"/>
        <end position="160"/>
    </location>
</feature>
<reference evidence="3 4" key="1">
    <citation type="journal article" date="2015" name="Nature">
        <title>rRNA introns, odd ribosomes, and small enigmatic genomes across a large radiation of phyla.</title>
        <authorList>
            <person name="Brown C.T."/>
            <person name="Hug L.A."/>
            <person name="Thomas B.C."/>
            <person name="Sharon I."/>
            <person name="Castelle C.J."/>
            <person name="Singh A."/>
            <person name="Wilkins M.J."/>
            <person name="Williams K.H."/>
            <person name="Banfield J.F."/>
        </authorList>
    </citation>
    <scope>NUCLEOTIDE SEQUENCE [LARGE SCALE GENOMIC DNA]</scope>
</reference>
<dbReference type="EMBL" id="LCGF01000008">
    <property type="protein sequence ID" value="KKT11970.1"/>
    <property type="molecule type" value="Genomic_DNA"/>
</dbReference>
<feature type="transmembrane region" description="Helical" evidence="1">
    <location>
        <begin position="115"/>
        <end position="137"/>
    </location>
</feature>
<dbReference type="SUPFAM" id="SSF48317">
    <property type="entry name" value="Acid phosphatase/Vanadium-dependent haloperoxidase"/>
    <property type="match status" value="1"/>
</dbReference>
<evidence type="ECO:0000259" key="2">
    <source>
        <dbReference type="Pfam" id="PF01569"/>
    </source>
</evidence>
<feature type="transmembrane region" description="Helical" evidence="1">
    <location>
        <begin position="12"/>
        <end position="35"/>
    </location>
</feature>
<organism evidence="3 4">
    <name type="scientific">candidate division WWE3 bacterium GW2011_GWB2_43_22</name>
    <dbReference type="NCBI Taxonomy" id="1619118"/>
    <lineage>
        <taxon>Bacteria</taxon>
        <taxon>Katanobacteria</taxon>
    </lineage>
</organism>
<dbReference type="PANTHER" id="PTHR14969:SF13">
    <property type="entry name" value="AT30094P"/>
    <property type="match status" value="1"/>
</dbReference>
<evidence type="ECO:0000313" key="4">
    <source>
        <dbReference type="Proteomes" id="UP000033910"/>
    </source>
</evidence>
<keyword evidence="1" id="KW-1133">Transmembrane helix</keyword>
<protein>
    <recommendedName>
        <fullName evidence="2">Phosphatidic acid phosphatase type 2/haloperoxidase domain-containing protein</fullName>
    </recommendedName>
</protein>
<feature type="transmembrane region" description="Helical" evidence="1">
    <location>
        <begin position="42"/>
        <end position="62"/>
    </location>
</feature>
<feature type="domain" description="Phosphatidic acid phosphatase type 2/haloperoxidase" evidence="2">
    <location>
        <begin position="45"/>
        <end position="160"/>
    </location>
</feature>
<dbReference type="InterPro" id="IPR000326">
    <property type="entry name" value="PAP2/HPO"/>
</dbReference>
<feature type="transmembrane region" description="Helical" evidence="1">
    <location>
        <begin position="82"/>
        <end position="103"/>
    </location>
</feature>
<dbReference type="InterPro" id="IPR036938">
    <property type="entry name" value="PAP2/HPO_sf"/>
</dbReference>
<name>A0A0G1EPQ2_UNCKA</name>